<keyword evidence="2 16" id="KW-0964">Secreted</keyword>
<dbReference type="InterPro" id="IPR051487">
    <property type="entry name" value="Ser/Thr_Proteases_Immune/Dev"/>
</dbReference>
<evidence type="ECO:0000256" key="11">
    <source>
        <dbReference type="ARBA" id="ARBA00023157"/>
    </source>
</evidence>
<dbReference type="AlphaFoldDB" id="A0A182IIC2"/>
<evidence type="ECO:0000256" key="4">
    <source>
        <dbReference type="ARBA" id="ARBA00022659"/>
    </source>
</evidence>
<dbReference type="InterPro" id="IPR009003">
    <property type="entry name" value="Peptidase_S1_PA"/>
</dbReference>
<evidence type="ECO:0000313" key="18">
    <source>
        <dbReference type="Proteomes" id="UP000075840"/>
    </source>
</evidence>
<reference evidence="17" key="1">
    <citation type="submission" date="2022-08" db="UniProtKB">
        <authorList>
            <consortium name="EnsemblMetazoa"/>
        </authorList>
    </citation>
    <scope>IDENTIFICATION</scope>
    <source>
        <strain evidence="17">Dongola</strain>
    </source>
</reference>
<keyword evidence="6 16" id="KW-0732">Signal</keyword>
<evidence type="ECO:0000256" key="10">
    <source>
        <dbReference type="ARBA" id="ARBA00022859"/>
    </source>
</evidence>
<evidence type="ECO:0000313" key="17">
    <source>
        <dbReference type="EnsemblMetazoa" id="AARA015708-PA"/>
    </source>
</evidence>
<dbReference type="GeneID" id="120896905"/>
<dbReference type="SMART" id="SM00020">
    <property type="entry name" value="Tryp_SPc"/>
    <property type="match status" value="1"/>
</dbReference>
<dbReference type="FunFam" id="2.40.10.10:FF:000120">
    <property type="entry name" value="Putative serine protease"/>
    <property type="match status" value="1"/>
</dbReference>
<comment type="subcellular location">
    <subcellularLocation>
        <location evidence="1 16">Secreted</location>
    </subcellularLocation>
</comment>
<organism evidence="17 18">
    <name type="scientific">Anopheles arabiensis</name>
    <name type="common">Mosquito</name>
    <dbReference type="NCBI Taxonomy" id="7173"/>
    <lineage>
        <taxon>Eukaryota</taxon>
        <taxon>Metazoa</taxon>
        <taxon>Ecdysozoa</taxon>
        <taxon>Arthropoda</taxon>
        <taxon>Hexapoda</taxon>
        <taxon>Insecta</taxon>
        <taxon>Pterygota</taxon>
        <taxon>Neoptera</taxon>
        <taxon>Endopterygota</taxon>
        <taxon>Diptera</taxon>
        <taxon>Nematocera</taxon>
        <taxon>Culicoidea</taxon>
        <taxon>Culicidae</taxon>
        <taxon>Anophelinae</taxon>
        <taxon>Anopheles</taxon>
    </lineage>
</organism>
<dbReference type="PROSITE" id="PS51888">
    <property type="entry name" value="CLIP"/>
    <property type="match status" value="1"/>
</dbReference>
<evidence type="ECO:0000256" key="14">
    <source>
        <dbReference type="ARBA" id="ARBA00052079"/>
    </source>
</evidence>
<dbReference type="InterPro" id="IPR038565">
    <property type="entry name" value="CLIP_sf"/>
</dbReference>
<keyword evidence="12" id="KW-0325">Glycoprotein</keyword>
<evidence type="ECO:0000256" key="3">
    <source>
        <dbReference type="ARBA" id="ARBA00022588"/>
    </source>
</evidence>
<dbReference type="KEGG" id="aara:120896905"/>
<dbReference type="Gene3D" id="2.40.10.10">
    <property type="entry name" value="Trypsin-like serine proteases"/>
    <property type="match status" value="2"/>
</dbReference>
<evidence type="ECO:0000256" key="6">
    <source>
        <dbReference type="ARBA" id="ARBA00022729"/>
    </source>
</evidence>
<keyword evidence="3" id="KW-0399">Innate immunity</keyword>
<keyword evidence="18" id="KW-1185">Reference proteome</keyword>
<evidence type="ECO:0000256" key="8">
    <source>
        <dbReference type="ARBA" id="ARBA00022820"/>
    </source>
</evidence>
<keyword evidence="8" id="KW-0353">Hemolymph clotting</keyword>
<feature type="signal peptide" evidence="16">
    <location>
        <begin position="1"/>
        <end position="19"/>
    </location>
</feature>
<dbReference type="InterPro" id="IPR043504">
    <property type="entry name" value="Peptidase_S1_PA_chymotrypsin"/>
</dbReference>
<dbReference type="GO" id="GO:0004252">
    <property type="term" value="F:serine-type endopeptidase activity"/>
    <property type="evidence" value="ECO:0007669"/>
    <property type="project" value="UniProtKB-UniRule"/>
</dbReference>
<dbReference type="PANTHER" id="PTHR24256">
    <property type="entry name" value="TRYPTASE-RELATED"/>
    <property type="match status" value="1"/>
</dbReference>
<evidence type="ECO:0000256" key="13">
    <source>
        <dbReference type="ARBA" id="ARBA00024195"/>
    </source>
</evidence>
<evidence type="ECO:0000256" key="5">
    <source>
        <dbReference type="ARBA" id="ARBA00022670"/>
    </source>
</evidence>
<evidence type="ECO:0000256" key="7">
    <source>
        <dbReference type="ARBA" id="ARBA00022801"/>
    </source>
</evidence>
<dbReference type="Pfam" id="PF00089">
    <property type="entry name" value="Trypsin"/>
    <property type="match status" value="1"/>
</dbReference>
<keyword evidence="10" id="KW-0391">Immunity</keyword>
<dbReference type="EMBL" id="APCN01002147">
    <property type="status" value="NOT_ANNOTATED_CDS"/>
    <property type="molecule type" value="Genomic_DNA"/>
</dbReference>
<dbReference type="SUPFAM" id="SSF50494">
    <property type="entry name" value="Trypsin-like serine proteases"/>
    <property type="match status" value="1"/>
</dbReference>
<dbReference type="GO" id="GO:0006508">
    <property type="term" value="P:proteolysis"/>
    <property type="evidence" value="ECO:0007669"/>
    <property type="project" value="UniProtKB-KW"/>
</dbReference>
<keyword evidence="4" id="KW-0768">Sushi</keyword>
<sequence length="355" mass="38339">MGKAKVFPLVLALFGVSVALEQGQRCVNPARQSGKCVLVRECASLLAIYSKRFTTPEETQFLASSRCGEIGRKTLVCCASEQQTRTSSFPTSPECGIQVTDRIIGGQTTELEEFPWTALIEYRKPGNQYDFHCGGALINARYILTAAHCVQSLPRGWQLNGVRLGEWDLSTANDCSDGICSAGPIDLEIESFVAHAGYDAADTAHTNDIALIRLRQDVASSEMIRPICMPLAEPQRSRNRVGTVSFAAGWGKTESASASERKLKVELTVQDPSRCRQIYRGINIALKASQMCAGGLQGKDTCTGDSGGPLMAKSAGAWYLIGVVSFGLSKCGTAGYPGVYTNVVEYLDWIESNVL</sequence>
<feature type="chain" id="PRO_5036529314" description="CLIP domain-containing serine protease" evidence="16">
    <location>
        <begin position="20"/>
        <end position="355"/>
    </location>
</feature>
<dbReference type="InterPro" id="IPR022700">
    <property type="entry name" value="CLIP"/>
</dbReference>
<dbReference type="Proteomes" id="UP000075840">
    <property type="component" value="Unassembled WGS sequence"/>
</dbReference>
<protein>
    <recommendedName>
        <fullName evidence="16">CLIP domain-containing serine protease</fullName>
        <ecNumber evidence="15">3.4.21.-</ecNumber>
    </recommendedName>
</protein>
<evidence type="ECO:0000256" key="1">
    <source>
        <dbReference type="ARBA" id="ARBA00004613"/>
    </source>
</evidence>
<dbReference type="SMART" id="SM00680">
    <property type="entry name" value="CLIP"/>
    <property type="match status" value="1"/>
</dbReference>
<name>A0A182IIC2_ANOAR</name>
<dbReference type="Pfam" id="PF12032">
    <property type="entry name" value="CLIP"/>
    <property type="match status" value="1"/>
</dbReference>
<keyword evidence="11" id="KW-1015">Disulfide bond</keyword>
<dbReference type="PROSITE" id="PS50240">
    <property type="entry name" value="TRYPSIN_DOM"/>
    <property type="match status" value="1"/>
</dbReference>
<dbReference type="GO" id="GO:0042381">
    <property type="term" value="P:hemolymph coagulation"/>
    <property type="evidence" value="ECO:0007669"/>
    <property type="project" value="UniProtKB-KW"/>
</dbReference>
<dbReference type="InterPro" id="IPR001254">
    <property type="entry name" value="Trypsin_dom"/>
</dbReference>
<keyword evidence="5 15" id="KW-0645">Protease</keyword>
<dbReference type="VEuPathDB" id="VectorBase:AARA21_005550"/>
<dbReference type="VEuPathDB" id="VectorBase:AARA015708"/>
<evidence type="ECO:0000256" key="15">
    <source>
        <dbReference type="RuleBase" id="RU363034"/>
    </source>
</evidence>
<comment type="similarity">
    <text evidence="13 16">Belongs to the peptidase S1 family. CLIP subfamily.</text>
</comment>
<dbReference type="InterPro" id="IPR001314">
    <property type="entry name" value="Peptidase_S1A"/>
</dbReference>
<proteinExistence type="inferred from homology"/>
<evidence type="ECO:0000256" key="2">
    <source>
        <dbReference type="ARBA" id="ARBA00022525"/>
    </source>
</evidence>
<dbReference type="InterPro" id="IPR033116">
    <property type="entry name" value="TRYPSIN_SER"/>
</dbReference>
<dbReference type="InterPro" id="IPR018114">
    <property type="entry name" value="TRYPSIN_HIS"/>
</dbReference>
<comment type="catalytic activity">
    <reaction evidence="14">
        <text>Selective cleavage of 103-Arg-|-Ser-104 and 124-Ile-|-Ile-125 bonds in Limulus clotting factor B to form activated factor B. Cleavage of -Pro-Arg-|-Xaa- bonds in synthetic substrates.</text>
        <dbReference type="EC" id="3.4.21.84"/>
    </reaction>
</comment>
<dbReference type="PRINTS" id="PR00722">
    <property type="entry name" value="CHYMOTRYPSIN"/>
</dbReference>
<accession>A0A182IIC2</accession>
<dbReference type="EnsemblMetazoa" id="AARA015708-RA">
    <property type="protein sequence ID" value="AARA015708-PA"/>
    <property type="gene ID" value="AARA015708"/>
</dbReference>
<comment type="domain">
    <text evidence="16">The clip domain consists of 35-55 residues which are 'knitted' together usually by 3 conserved disulfide bonds forming a clip-like compact structure.</text>
</comment>
<dbReference type="CDD" id="cd00190">
    <property type="entry name" value="Tryp_SPc"/>
    <property type="match status" value="1"/>
</dbReference>
<keyword evidence="9 15" id="KW-0720">Serine protease</keyword>
<evidence type="ECO:0000256" key="12">
    <source>
        <dbReference type="ARBA" id="ARBA00023180"/>
    </source>
</evidence>
<keyword evidence="7 15" id="KW-0378">Hydrolase</keyword>
<dbReference type="GO" id="GO:0005576">
    <property type="term" value="C:extracellular region"/>
    <property type="evidence" value="ECO:0007669"/>
    <property type="project" value="UniProtKB-SubCell"/>
</dbReference>
<dbReference type="PROSITE" id="PS00135">
    <property type="entry name" value="TRYPSIN_SER"/>
    <property type="match status" value="1"/>
</dbReference>
<dbReference type="Gene3D" id="3.30.1640.30">
    <property type="match status" value="1"/>
</dbReference>
<evidence type="ECO:0000256" key="9">
    <source>
        <dbReference type="ARBA" id="ARBA00022825"/>
    </source>
</evidence>
<dbReference type="RefSeq" id="XP_040157358.1">
    <property type="nucleotide sequence ID" value="XM_040301424.1"/>
</dbReference>
<evidence type="ECO:0000256" key="16">
    <source>
        <dbReference type="RuleBase" id="RU366078"/>
    </source>
</evidence>
<dbReference type="PROSITE" id="PS00134">
    <property type="entry name" value="TRYPSIN_HIS"/>
    <property type="match status" value="1"/>
</dbReference>
<dbReference type="EC" id="3.4.21.-" evidence="15"/>